<reference evidence="1" key="1">
    <citation type="submission" date="2020-07" db="EMBL/GenBank/DDBJ databases">
        <title>Ethylene signaling mediates host invasion by parasitic plants.</title>
        <authorList>
            <person name="Yoshida S."/>
        </authorList>
    </citation>
    <scope>NUCLEOTIDE SEQUENCE</scope>
    <source>
        <strain evidence="1">Okayama</strain>
    </source>
</reference>
<gene>
    <name evidence="1" type="ORF">PHJA_000848600</name>
</gene>
<evidence type="ECO:0000313" key="2">
    <source>
        <dbReference type="Proteomes" id="UP000653305"/>
    </source>
</evidence>
<protein>
    <submittedName>
        <fullName evidence="1">Uncharacterized protein</fullName>
    </submittedName>
</protein>
<name>A0A830BPZ4_9LAMI</name>
<evidence type="ECO:0000313" key="1">
    <source>
        <dbReference type="EMBL" id="GFP87048.1"/>
    </source>
</evidence>
<dbReference type="EMBL" id="BMAC01000137">
    <property type="protein sequence ID" value="GFP87048.1"/>
    <property type="molecule type" value="Genomic_DNA"/>
</dbReference>
<dbReference type="PANTHER" id="PTHR36066">
    <property type="entry name" value="TRANSCRIPTION FACTOR BHLH145"/>
    <property type="match status" value="1"/>
</dbReference>
<keyword evidence="2" id="KW-1185">Reference proteome</keyword>
<comment type="caution">
    <text evidence="1">The sequence shown here is derived from an EMBL/GenBank/DDBJ whole genome shotgun (WGS) entry which is preliminary data.</text>
</comment>
<dbReference type="PANTHER" id="PTHR36066:SF8">
    <property type="entry name" value="TRANSCRIPTION FACTOR SAC51"/>
    <property type="match status" value="1"/>
</dbReference>
<accession>A0A830BPZ4</accession>
<dbReference type="InterPro" id="IPR037546">
    <property type="entry name" value="SAC51-like"/>
</dbReference>
<organism evidence="1 2">
    <name type="scientific">Phtheirospermum japonicum</name>
    <dbReference type="NCBI Taxonomy" id="374723"/>
    <lineage>
        <taxon>Eukaryota</taxon>
        <taxon>Viridiplantae</taxon>
        <taxon>Streptophyta</taxon>
        <taxon>Embryophyta</taxon>
        <taxon>Tracheophyta</taxon>
        <taxon>Spermatophyta</taxon>
        <taxon>Magnoliopsida</taxon>
        <taxon>eudicotyledons</taxon>
        <taxon>Gunneridae</taxon>
        <taxon>Pentapetalae</taxon>
        <taxon>asterids</taxon>
        <taxon>lamiids</taxon>
        <taxon>Lamiales</taxon>
        <taxon>Orobanchaceae</taxon>
        <taxon>Orobanchaceae incertae sedis</taxon>
        <taxon>Phtheirospermum</taxon>
    </lineage>
</organism>
<dbReference type="Proteomes" id="UP000653305">
    <property type="component" value="Unassembled WGS sequence"/>
</dbReference>
<dbReference type="AlphaFoldDB" id="A0A830BPZ4"/>
<sequence length="137" mass="15389">MLSTLQNCQYPIFASNALPASAANAPFGETAARANPEFLSKPMIVEERWDENHLSDGEDEYEMLEDSEEIDALFYSDSDDDDDDEVTSPFTIGESYKEKILLEEPTEQVARSDDSPKRRNCSTVVKKKFGAIIVDLK</sequence>
<proteinExistence type="predicted"/>